<dbReference type="GO" id="GO:0004045">
    <property type="term" value="F:peptidyl-tRNA hydrolase activity"/>
    <property type="evidence" value="ECO:0007669"/>
    <property type="project" value="UniProtKB-EC"/>
</dbReference>
<dbReference type="CDD" id="cd00462">
    <property type="entry name" value="PTH"/>
    <property type="match status" value="1"/>
</dbReference>
<name>A0ABS4F235_9CLOT</name>
<dbReference type="RefSeq" id="WP_209797216.1">
    <property type="nucleotide sequence ID" value="NZ_JAGGJZ010000005.1"/>
</dbReference>
<comment type="subunit">
    <text evidence="7">Monomer.</text>
</comment>
<dbReference type="PROSITE" id="PS01196">
    <property type="entry name" value="PEPT_TRNA_HYDROL_2"/>
    <property type="match status" value="1"/>
</dbReference>
<dbReference type="Pfam" id="PF01195">
    <property type="entry name" value="Pept_tRNA_hydro"/>
    <property type="match status" value="1"/>
</dbReference>
<reference evidence="10 11" key="1">
    <citation type="submission" date="2021-03" db="EMBL/GenBank/DDBJ databases">
        <title>Genomic Encyclopedia of Type Strains, Phase IV (KMG-IV): sequencing the most valuable type-strain genomes for metagenomic binning, comparative biology and taxonomic classification.</title>
        <authorList>
            <person name="Goeker M."/>
        </authorList>
    </citation>
    <scope>NUCLEOTIDE SEQUENCE [LARGE SCALE GENOMIC DNA]</scope>
    <source>
        <strain evidence="10 11">DSM 3984</strain>
    </source>
</reference>
<dbReference type="PANTHER" id="PTHR17224:SF1">
    <property type="entry name" value="PEPTIDYL-TRNA HYDROLASE"/>
    <property type="match status" value="1"/>
</dbReference>
<comment type="caution">
    <text evidence="10">The sequence shown here is derived from an EMBL/GenBank/DDBJ whole genome shotgun (WGS) entry which is preliminary data.</text>
</comment>
<comment type="similarity">
    <text evidence="5 7 9">Belongs to the PTH family.</text>
</comment>
<dbReference type="NCBIfam" id="TIGR00447">
    <property type="entry name" value="pth"/>
    <property type="match status" value="1"/>
</dbReference>
<comment type="function">
    <text evidence="7">Hydrolyzes ribosome-free peptidyl-tRNAs (with 1 or more amino acids incorporated), which drop off the ribosome during protein synthesis, or as a result of ribosome stalling.</text>
</comment>
<keyword evidence="7" id="KW-0963">Cytoplasm</keyword>
<proteinExistence type="inferred from homology"/>
<dbReference type="PROSITE" id="PS01195">
    <property type="entry name" value="PEPT_TRNA_HYDROL_1"/>
    <property type="match status" value="1"/>
</dbReference>
<feature type="binding site" evidence="7">
    <location>
        <position position="112"/>
    </location>
    <ligand>
        <name>tRNA</name>
        <dbReference type="ChEBI" id="CHEBI:17843"/>
    </ligand>
</feature>
<feature type="binding site" evidence="7">
    <location>
        <position position="14"/>
    </location>
    <ligand>
        <name>tRNA</name>
        <dbReference type="ChEBI" id="CHEBI:17843"/>
    </ligand>
</feature>
<dbReference type="InterPro" id="IPR001328">
    <property type="entry name" value="Pept_tRNA_hydro"/>
</dbReference>
<evidence type="ECO:0000256" key="1">
    <source>
        <dbReference type="ARBA" id="ARBA00013260"/>
    </source>
</evidence>
<dbReference type="PANTHER" id="PTHR17224">
    <property type="entry name" value="PEPTIDYL-TRNA HYDROLASE"/>
    <property type="match status" value="1"/>
</dbReference>
<evidence type="ECO:0000256" key="3">
    <source>
        <dbReference type="ARBA" id="ARBA00022801"/>
    </source>
</evidence>
<dbReference type="InterPro" id="IPR018171">
    <property type="entry name" value="Pept_tRNA_hydro_CS"/>
</dbReference>
<evidence type="ECO:0000313" key="11">
    <source>
        <dbReference type="Proteomes" id="UP000783390"/>
    </source>
</evidence>
<keyword evidence="4 7" id="KW-0694">RNA-binding</keyword>
<dbReference type="InterPro" id="IPR036416">
    <property type="entry name" value="Pept_tRNA_hydro_sf"/>
</dbReference>
<evidence type="ECO:0000256" key="8">
    <source>
        <dbReference type="RuleBase" id="RU000673"/>
    </source>
</evidence>
<comment type="catalytic activity">
    <reaction evidence="7 8">
        <text>an N-acyl-L-alpha-aminoacyl-tRNA + H2O = an N-acyl-L-amino acid + a tRNA + H(+)</text>
        <dbReference type="Rhea" id="RHEA:54448"/>
        <dbReference type="Rhea" id="RHEA-COMP:10123"/>
        <dbReference type="Rhea" id="RHEA-COMP:13883"/>
        <dbReference type="ChEBI" id="CHEBI:15377"/>
        <dbReference type="ChEBI" id="CHEBI:15378"/>
        <dbReference type="ChEBI" id="CHEBI:59874"/>
        <dbReference type="ChEBI" id="CHEBI:78442"/>
        <dbReference type="ChEBI" id="CHEBI:138191"/>
        <dbReference type="EC" id="3.1.1.29"/>
    </reaction>
</comment>
<accession>A0ABS4F235</accession>
<gene>
    <name evidence="7" type="primary">pth</name>
    <name evidence="10" type="ORF">J2Z53_001882</name>
</gene>
<evidence type="ECO:0000256" key="9">
    <source>
        <dbReference type="RuleBase" id="RU004320"/>
    </source>
</evidence>
<feature type="site" description="Stabilizes the basic form of H active site to accept a proton" evidence="7">
    <location>
        <position position="91"/>
    </location>
</feature>
<dbReference type="Proteomes" id="UP000783390">
    <property type="component" value="Unassembled WGS sequence"/>
</dbReference>
<feature type="active site" description="Proton acceptor" evidence="7">
    <location>
        <position position="19"/>
    </location>
</feature>
<comment type="subcellular location">
    <subcellularLocation>
        <location evidence="7">Cytoplasm</location>
    </subcellularLocation>
</comment>
<sequence length="191" mass="21618">MFLIVGLGNPEEKYDNTRHNIGFEAIDYIAKKYNIDINRKKFKGEYGEGFIENEKVILMKPTTYMNLSGECVREVIDFYKLTNEDILVIYDDISLDLGKIRIRRKGSAGGHNGIKSIIAHVGSDEFSRIKIGVGQPKGDLVNYVLGKFSKEEKEVLEEVLEVSKLATDTIIREDINSAMNKYNGFKANKSV</sequence>
<dbReference type="EC" id="3.1.1.29" evidence="1 7"/>
<keyword evidence="3 7" id="KW-0378">Hydrolase</keyword>
<keyword evidence="11" id="KW-1185">Reference proteome</keyword>
<dbReference type="Gene3D" id="3.40.50.1470">
    <property type="entry name" value="Peptidyl-tRNA hydrolase"/>
    <property type="match status" value="1"/>
</dbReference>
<feature type="binding site" evidence="7">
    <location>
        <position position="64"/>
    </location>
    <ligand>
        <name>tRNA</name>
        <dbReference type="ChEBI" id="CHEBI:17843"/>
    </ligand>
</feature>
<evidence type="ECO:0000256" key="5">
    <source>
        <dbReference type="ARBA" id="ARBA00038063"/>
    </source>
</evidence>
<protein>
    <recommendedName>
        <fullName evidence="6 7">Peptidyl-tRNA hydrolase</fullName>
        <shortName evidence="7">Pth</shortName>
        <ecNumber evidence="1 7">3.1.1.29</ecNumber>
    </recommendedName>
</protein>
<dbReference type="HAMAP" id="MF_00083">
    <property type="entry name" value="Pept_tRNA_hydro_bact"/>
    <property type="match status" value="1"/>
</dbReference>
<dbReference type="SUPFAM" id="SSF53178">
    <property type="entry name" value="Peptidyl-tRNA hydrolase-like"/>
    <property type="match status" value="1"/>
</dbReference>
<evidence type="ECO:0000256" key="7">
    <source>
        <dbReference type="HAMAP-Rule" id="MF_00083"/>
    </source>
</evidence>
<comment type="function">
    <text evidence="7">Catalyzes the release of premature peptidyl moieties from peptidyl-tRNA molecules trapped in stalled 50S ribosomal subunits, and thus maintains levels of free tRNAs and 50S ribosomes.</text>
</comment>
<evidence type="ECO:0000256" key="6">
    <source>
        <dbReference type="ARBA" id="ARBA00050038"/>
    </source>
</evidence>
<dbReference type="EMBL" id="JAGGJZ010000005">
    <property type="protein sequence ID" value="MBP1890292.1"/>
    <property type="molecule type" value="Genomic_DNA"/>
</dbReference>
<keyword evidence="2 7" id="KW-0820">tRNA-binding</keyword>
<evidence type="ECO:0000313" key="10">
    <source>
        <dbReference type="EMBL" id="MBP1890292.1"/>
    </source>
</evidence>
<evidence type="ECO:0000256" key="2">
    <source>
        <dbReference type="ARBA" id="ARBA00022555"/>
    </source>
</evidence>
<feature type="binding site" evidence="7">
    <location>
        <position position="66"/>
    </location>
    <ligand>
        <name>tRNA</name>
        <dbReference type="ChEBI" id="CHEBI:17843"/>
    </ligand>
</feature>
<organism evidence="10 11">
    <name type="scientific">Clostridium moniliforme</name>
    <dbReference type="NCBI Taxonomy" id="39489"/>
    <lineage>
        <taxon>Bacteria</taxon>
        <taxon>Bacillati</taxon>
        <taxon>Bacillota</taxon>
        <taxon>Clostridia</taxon>
        <taxon>Eubacteriales</taxon>
        <taxon>Clostridiaceae</taxon>
        <taxon>Clostridium</taxon>
    </lineage>
</organism>
<feature type="site" description="Discriminates between blocked and unblocked aminoacyl-tRNA" evidence="7">
    <location>
        <position position="9"/>
    </location>
</feature>
<evidence type="ECO:0000256" key="4">
    <source>
        <dbReference type="ARBA" id="ARBA00022884"/>
    </source>
</evidence>